<dbReference type="AlphaFoldDB" id="A0A4Q7ZU36"/>
<protein>
    <submittedName>
        <fullName evidence="2">Uncharacterized protein</fullName>
    </submittedName>
</protein>
<gene>
    <name evidence="2" type="ORF">EV385_6425</name>
</gene>
<keyword evidence="1" id="KW-0812">Transmembrane</keyword>
<sequence length="171" mass="18215">MAEVIIERSVLFRTRRWSTALVVVAILTTAVALVLTACGALLGAVPAPDWGLLLVLAFPTCCGLVSTVARWHRPVWVRVCDAGIELAQGGVPIFVAWDNVASAVVRHRGLFAVLDVVPVALDQVSTSAPQGNVPPVQLLPQGAGFRVDVGELCPGPRALRRVLAEYRQHLG</sequence>
<reference evidence="2 3" key="1">
    <citation type="submission" date="2019-02" db="EMBL/GenBank/DDBJ databases">
        <title>Sequencing the genomes of 1000 actinobacteria strains.</title>
        <authorList>
            <person name="Klenk H.-P."/>
        </authorList>
    </citation>
    <scope>NUCLEOTIDE SEQUENCE [LARGE SCALE GENOMIC DNA]</scope>
    <source>
        <strain evidence="2 3">DSM 45162</strain>
    </source>
</reference>
<evidence type="ECO:0000313" key="2">
    <source>
        <dbReference type="EMBL" id="RZU54474.1"/>
    </source>
</evidence>
<keyword evidence="3" id="KW-1185">Reference proteome</keyword>
<dbReference type="EMBL" id="SHKY01000001">
    <property type="protein sequence ID" value="RZU54474.1"/>
    <property type="molecule type" value="Genomic_DNA"/>
</dbReference>
<proteinExistence type="predicted"/>
<accession>A0A4Q7ZU36</accession>
<dbReference type="OrthoDB" id="3292764at2"/>
<dbReference type="Proteomes" id="UP000292564">
    <property type="component" value="Unassembled WGS sequence"/>
</dbReference>
<evidence type="ECO:0000313" key="3">
    <source>
        <dbReference type="Proteomes" id="UP000292564"/>
    </source>
</evidence>
<comment type="caution">
    <text evidence="2">The sequence shown here is derived from an EMBL/GenBank/DDBJ whole genome shotgun (WGS) entry which is preliminary data.</text>
</comment>
<evidence type="ECO:0000256" key="1">
    <source>
        <dbReference type="SAM" id="Phobius"/>
    </source>
</evidence>
<name>A0A4Q7ZU36_9ACTN</name>
<feature type="transmembrane region" description="Helical" evidence="1">
    <location>
        <begin position="21"/>
        <end position="44"/>
    </location>
</feature>
<organism evidence="2 3">
    <name type="scientific">Krasilnikovia cinnamomea</name>
    <dbReference type="NCBI Taxonomy" id="349313"/>
    <lineage>
        <taxon>Bacteria</taxon>
        <taxon>Bacillati</taxon>
        <taxon>Actinomycetota</taxon>
        <taxon>Actinomycetes</taxon>
        <taxon>Micromonosporales</taxon>
        <taxon>Micromonosporaceae</taxon>
        <taxon>Krasilnikovia</taxon>
    </lineage>
</organism>
<keyword evidence="1" id="KW-0472">Membrane</keyword>
<dbReference type="RefSeq" id="WP_130512821.1">
    <property type="nucleotide sequence ID" value="NZ_SHKY01000001.1"/>
</dbReference>
<keyword evidence="1" id="KW-1133">Transmembrane helix</keyword>
<feature type="transmembrane region" description="Helical" evidence="1">
    <location>
        <begin position="50"/>
        <end position="69"/>
    </location>
</feature>